<keyword evidence="2" id="KW-0560">Oxidoreductase</keyword>
<dbReference type="InterPro" id="IPR002347">
    <property type="entry name" value="SDR_fam"/>
</dbReference>
<sequence>MERLGCVIFSLIVSTAAIDVRRLNDDHYIGYRFAGKTALVTGAARGIGKAVAVRLAKEGANIVLVDWFRNETIKTYNEIRKIQQSFPYGSRAYAFVADVSSTKAMLKLARVVNDHFPEGLDCAVNAAGVMDAIPTEWKLEDVDIKRDERLIMAPIHEASDEYWKRVMDINIGGMFKSLRMELQTMLKHEKGGSIVNIGSVAGLTAISGMPAYVASKHAVIGLTKNAAIDYAKYGIRVNCLNMDTVGTEMVTRTNALYGKMKAAGLRQPNNHFKQMSLLQITDSKKRVSTVWEQASYVLFLLSDEASHVTGSIATADGGFTAF</sequence>
<dbReference type="AlphaFoldDB" id="A0A5S6QVG1"/>
<evidence type="ECO:0000256" key="2">
    <source>
        <dbReference type="ARBA" id="ARBA00023002"/>
    </source>
</evidence>
<dbReference type="InterPro" id="IPR036291">
    <property type="entry name" value="NAD(P)-bd_dom_sf"/>
</dbReference>
<dbReference type="STRING" id="70415.A0A5S6QVG1"/>
<evidence type="ECO:0000256" key="4">
    <source>
        <dbReference type="SAM" id="SignalP"/>
    </source>
</evidence>
<dbReference type="PRINTS" id="PR00080">
    <property type="entry name" value="SDRFAMILY"/>
</dbReference>
<name>A0A5S6QVG1_TRIMR</name>
<keyword evidence="5" id="KW-1185">Reference proteome</keyword>
<dbReference type="Pfam" id="PF00106">
    <property type="entry name" value="adh_short"/>
    <property type="match status" value="1"/>
</dbReference>
<feature type="signal peptide" evidence="4">
    <location>
        <begin position="1"/>
        <end position="17"/>
    </location>
</feature>
<feature type="chain" id="PRO_5024360094" evidence="4">
    <location>
        <begin position="18"/>
        <end position="322"/>
    </location>
</feature>
<dbReference type="GO" id="GO:0016491">
    <property type="term" value="F:oxidoreductase activity"/>
    <property type="evidence" value="ECO:0007669"/>
    <property type="project" value="UniProtKB-KW"/>
</dbReference>
<dbReference type="PROSITE" id="PS00061">
    <property type="entry name" value="ADH_SHORT"/>
    <property type="match status" value="1"/>
</dbReference>
<comment type="similarity">
    <text evidence="1 3">Belongs to the short-chain dehydrogenases/reductases (SDR) family.</text>
</comment>
<dbReference type="Gene3D" id="3.40.50.720">
    <property type="entry name" value="NAD(P)-binding Rossmann-like Domain"/>
    <property type="match status" value="1"/>
</dbReference>
<dbReference type="FunFam" id="3.40.50.720:FF:000084">
    <property type="entry name" value="Short-chain dehydrogenase reductase"/>
    <property type="match status" value="1"/>
</dbReference>
<protein>
    <submittedName>
        <fullName evidence="6">Uncharacterized protein</fullName>
    </submittedName>
</protein>
<dbReference type="PANTHER" id="PTHR24321:SF8">
    <property type="entry name" value="ESTRADIOL 17-BETA-DEHYDROGENASE 8-RELATED"/>
    <property type="match status" value="1"/>
</dbReference>
<organism evidence="5 6">
    <name type="scientific">Trichuris muris</name>
    <name type="common">Mouse whipworm</name>
    <dbReference type="NCBI Taxonomy" id="70415"/>
    <lineage>
        <taxon>Eukaryota</taxon>
        <taxon>Metazoa</taxon>
        <taxon>Ecdysozoa</taxon>
        <taxon>Nematoda</taxon>
        <taxon>Enoplea</taxon>
        <taxon>Dorylaimia</taxon>
        <taxon>Trichinellida</taxon>
        <taxon>Trichuridae</taxon>
        <taxon>Trichuris</taxon>
    </lineage>
</organism>
<dbReference type="InterPro" id="IPR020904">
    <property type="entry name" value="Sc_DH/Rdtase_CS"/>
</dbReference>
<dbReference type="WBParaSite" id="TMUE_3000010877.1">
    <property type="protein sequence ID" value="TMUE_3000010877.1"/>
    <property type="gene ID" value="WBGene00292100"/>
</dbReference>
<proteinExistence type="inferred from homology"/>
<dbReference type="Proteomes" id="UP000046395">
    <property type="component" value="Unassembled WGS sequence"/>
</dbReference>
<evidence type="ECO:0000313" key="5">
    <source>
        <dbReference type="Proteomes" id="UP000046395"/>
    </source>
</evidence>
<dbReference type="PANTHER" id="PTHR24321">
    <property type="entry name" value="DEHYDROGENASES, SHORT CHAIN"/>
    <property type="match status" value="1"/>
</dbReference>
<evidence type="ECO:0000313" key="6">
    <source>
        <dbReference type="WBParaSite" id="TMUE_3000010877.1"/>
    </source>
</evidence>
<reference evidence="6" key="1">
    <citation type="submission" date="2019-12" db="UniProtKB">
        <authorList>
            <consortium name="WormBaseParasite"/>
        </authorList>
    </citation>
    <scope>IDENTIFICATION</scope>
</reference>
<dbReference type="SUPFAM" id="SSF51735">
    <property type="entry name" value="NAD(P)-binding Rossmann-fold domains"/>
    <property type="match status" value="1"/>
</dbReference>
<dbReference type="CDD" id="cd05233">
    <property type="entry name" value="SDR_c"/>
    <property type="match status" value="1"/>
</dbReference>
<evidence type="ECO:0000256" key="3">
    <source>
        <dbReference type="RuleBase" id="RU000363"/>
    </source>
</evidence>
<accession>A0A5S6QVG1</accession>
<keyword evidence="4" id="KW-0732">Signal</keyword>
<dbReference type="PRINTS" id="PR00081">
    <property type="entry name" value="GDHRDH"/>
</dbReference>
<evidence type="ECO:0000256" key="1">
    <source>
        <dbReference type="ARBA" id="ARBA00006484"/>
    </source>
</evidence>